<sequence length="210" mass="22895">MTPPVALLVLAADPPLDPTPDEARDLLRRELAKPEYYTDNVVQRLLDWLGRQIDGTVNGTRDVPAPIWFLVTVVVLGLAAGIAYLASQARTTARRQKDAAGDVLDDRAVTADELRAAAERALAEGRWSDAVVEAYRALARRQVERGRLDDDPGVTAHEVARLLAREFPPLGSRTAAGADLFDAVMYGERQATRDQATSVLDLDRELAGAR</sequence>
<protein>
    <submittedName>
        <fullName evidence="3">DUF4129 domain-containing protein</fullName>
    </submittedName>
</protein>
<name>A0ABP9Q114_9ACTN</name>
<keyword evidence="1" id="KW-1133">Transmembrane helix</keyword>
<keyword evidence="1" id="KW-0812">Transmembrane</keyword>
<proteinExistence type="predicted"/>
<comment type="caution">
    <text evidence="3">The sequence shown here is derived from an EMBL/GenBank/DDBJ whole genome shotgun (WGS) entry which is preliminary data.</text>
</comment>
<keyword evidence="4" id="KW-1185">Reference proteome</keyword>
<dbReference type="InterPro" id="IPR025403">
    <property type="entry name" value="TgpA-like_C"/>
</dbReference>
<feature type="domain" description="Protein-glutamine gamma-glutamyltransferase-like C-terminal" evidence="2">
    <location>
        <begin position="134"/>
        <end position="204"/>
    </location>
</feature>
<dbReference type="RefSeq" id="WP_345463015.1">
    <property type="nucleotide sequence ID" value="NZ_BAABKG010000006.1"/>
</dbReference>
<dbReference type="Pfam" id="PF13559">
    <property type="entry name" value="DUF4129"/>
    <property type="match status" value="1"/>
</dbReference>
<accession>A0ABP9Q114</accession>
<gene>
    <name evidence="3" type="ORF">GCM10023340_40040</name>
</gene>
<dbReference type="Proteomes" id="UP001500221">
    <property type="component" value="Unassembled WGS sequence"/>
</dbReference>
<feature type="transmembrane region" description="Helical" evidence="1">
    <location>
        <begin position="67"/>
        <end position="87"/>
    </location>
</feature>
<reference evidence="4" key="1">
    <citation type="journal article" date="2019" name="Int. J. Syst. Evol. Microbiol.">
        <title>The Global Catalogue of Microorganisms (GCM) 10K type strain sequencing project: providing services to taxonomists for standard genome sequencing and annotation.</title>
        <authorList>
            <consortium name="The Broad Institute Genomics Platform"/>
            <consortium name="The Broad Institute Genome Sequencing Center for Infectious Disease"/>
            <person name="Wu L."/>
            <person name="Ma J."/>
        </authorList>
    </citation>
    <scope>NUCLEOTIDE SEQUENCE [LARGE SCALE GENOMIC DNA]</scope>
    <source>
        <strain evidence="4">JCM 18459</strain>
    </source>
</reference>
<keyword evidence="1" id="KW-0472">Membrane</keyword>
<organism evidence="3 4">
    <name type="scientific">Nocardioides marinquilinus</name>
    <dbReference type="NCBI Taxonomy" id="1210400"/>
    <lineage>
        <taxon>Bacteria</taxon>
        <taxon>Bacillati</taxon>
        <taxon>Actinomycetota</taxon>
        <taxon>Actinomycetes</taxon>
        <taxon>Propionibacteriales</taxon>
        <taxon>Nocardioidaceae</taxon>
        <taxon>Nocardioides</taxon>
    </lineage>
</organism>
<evidence type="ECO:0000256" key="1">
    <source>
        <dbReference type="SAM" id="Phobius"/>
    </source>
</evidence>
<dbReference type="EMBL" id="BAABKG010000006">
    <property type="protein sequence ID" value="GAA5155238.1"/>
    <property type="molecule type" value="Genomic_DNA"/>
</dbReference>
<evidence type="ECO:0000259" key="2">
    <source>
        <dbReference type="Pfam" id="PF13559"/>
    </source>
</evidence>
<evidence type="ECO:0000313" key="3">
    <source>
        <dbReference type="EMBL" id="GAA5155238.1"/>
    </source>
</evidence>
<evidence type="ECO:0000313" key="4">
    <source>
        <dbReference type="Proteomes" id="UP001500221"/>
    </source>
</evidence>